<accession>G2T4N0</accession>
<dbReference type="KEGG" id="rho:RHOM_14455"/>
<dbReference type="STRING" id="585394.RHOM_14455"/>
<gene>
    <name evidence="1" type="ordered locus">RHOM_14455</name>
</gene>
<proteinExistence type="predicted"/>
<evidence type="ECO:0000313" key="2">
    <source>
        <dbReference type="Proteomes" id="UP000008178"/>
    </source>
</evidence>
<organism evidence="1 2">
    <name type="scientific">Roseburia hominis (strain DSM 16839 / JCM 17582 / NCIMB 14029 / A2-183)</name>
    <dbReference type="NCBI Taxonomy" id="585394"/>
    <lineage>
        <taxon>Bacteria</taxon>
        <taxon>Bacillati</taxon>
        <taxon>Bacillota</taxon>
        <taxon>Clostridia</taxon>
        <taxon>Lachnospirales</taxon>
        <taxon>Lachnospiraceae</taxon>
        <taxon>Roseburia</taxon>
    </lineage>
</organism>
<dbReference type="HOGENOM" id="CLU_3358220_0_0_9"/>
<evidence type="ECO:0000313" key="1">
    <source>
        <dbReference type="EMBL" id="AEN97997.1"/>
    </source>
</evidence>
<dbReference type="AlphaFoldDB" id="G2T4N0"/>
<keyword evidence="2" id="KW-1185">Reference proteome</keyword>
<reference evidence="1 2" key="1">
    <citation type="journal article" date="2015" name="Genome Announc.">
        <title>Complete genome sequence of the human gut symbiont Roseburia hominis.</title>
        <authorList>
            <person name="Travis A.J."/>
            <person name="Kelly D."/>
            <person name="Flint H.J."/>
            <person name="Aminov R.I."/>
        </authorList>
    </citation>
    <scope>NUCLEOTIDE SEQUENCE [LARGE SCALE GENOMIC DNA]</scope>
    <source>
        <strain evidence="2">DSM 16839 / JCM 17582 / NCIMB 14029 / A2-183</strain>
    </source>
</reference>
<name>G2T4N0_ROSHA</name>
<dbReference type="EMBL" id="CP003040">
    <property type="protein sequence ID" value="AEN97997.1"/>
    <property type="molecule type" value="Genomic_DNA"/>
</dbReference>
<dbReference type="Proteomes" id="UP000008178">
    <property type="component" value="Chromosome"/>
</dbReference>
<sequence>MAETVRPKGMEYVSSQTGMNPQGLFLREMFRAASDE</sequence>
<protein>
    <submittedName>
        <fullName evidence="1">Uncharacterized protein</fullName>
    </submittedName>
</protein>